<dbReference type="GO" id="GO:0016887">
    <property type="term" value="F:ATP hydrolysis activity"/>
    <property type="evidence" value="ECO:0007669"/>
    <property type="project" value="InterPro"/>
</dbReference>
<feature type="region of interest" description="Disordered" evidence="1">
    <location>
        <begin position="578"/>
        <end position="606"/>
    </location>
</feature>
<protein>
    <submittedName>
        <fullName evidence="3">P-loop containing nucleoside triphosphate hydrolase protein</fullName>
    </submittedName>
</protein>
<feature type="compositionally biased region" description="Basic residues" evidence="1">
    <location>
        <begin position="254"/>
        <end position="264"/>
    </location>
</feature>
<reference evidence="3" key="1">
    <citation type="journal article" date="2020" name="Stud. Mycol.">
        <title>101 Dothideomycetes genomes: a test case for predicting lifestyles and emergence of pathogens.</title>
        <authorList>
            <person name="Haridas S."/>
            <person name="Albert R."/>
            <person name="Binder M."/>
            <person name="Bloem J."/>
            <person name="Labutti K."/>
            <person name="Salamov A."/>
            <person name="Andreopoulos B."/>
            <person name="Baker S."/>
            <person name="Barry K."/>
            <person name="Bills G."/>
            <person name="Bluhm B."/>
            <person name="Cannon C."/>
            <person name="Castanera R."/>
            <person name="Culley D."/>
            <person name="Daum C."/>
            <person name="Ezra D."/>
            <person name="Gonzalez J."/>
            <person name="Henrissat B."/>
            <person name="Kuo A."/>
            <person name="Liang C."/>
            <person name="Lipzen A."/>
            <person name="Lutzoni F."/>
            <person name="Magnuson J."/>
            <person name="Mondo S."/>
            <person name="Nolan M."/>
            <person name="Ohm R."/>
            <person name="Pangilinan J."/>
            <person name="Park H.-J."/>
            <person name="Ramirez L."/>
            <person name="Alfaro M."/>
            <person name="Sun H."/>
            <person name="Tritt A."/>
            <person name="Yoshinaga Y."/>
            <person name="Zwiers L.-H."/>
            <person name="Turgeon B."/>
            <person name="Goodwin S."/>
            <person name="Spatafora J."/>
            <person name="Crous P."/>
            <person name="Grigoriev I."/>
        </authorList>
    </citation>
    <scope>NUCLEOTIDE SEQUENCE</scope>
    <source>
        <strain evidence="3">CBS 122368</strain>
    </source>
</reference>
<evidence type="ECO:0000259" key="2">
    <source>
        <dbReference type="SMART" id="SM00382"/>
    </source>
</evidence>
<feature type="compositionally biased region" description="Pro residues" evidence="1">
    <location>
        <begin position="302"/>
        <end position="320"/>
    </location>
</feature>
<feature type="compositionally biased region" description="Polar residues" evidence="1">
    <location>
        <begin position="1250"/>
        <end position="1263"/>
    </location>
</feature>
<dbReference type="Pfam" id="PF00004">
    <property type="entry name" value="AAA"/>
    <property type="match status" value="1"/>
</dbReference>
<proteinExistence type="predicted"/>
<dbReference type="GO" id="GO:0005524">
    <property type="term" value="F:ATP binding"/>
    <property type="evidence" value="ECO:0007669"/>
    <property type="project" value="InterPro"/>
</dbReference>
<accession>A0A6A6IPJ0</accession>
<organism evidence="3 4">
    <name type="scientific">Trematosphaeria pertusa</name>
    <dbReference type="NCBI Taxonomy" id="390896"/>
    <lineage>
        <taxon>Eukaryota</taxon>
        <taxon>Fungi</taxon>
        <taxon>Dikarya</taxon>
        <taxon>Ascomycota</taxon>
        <taxon>Pezizomycotina</taxon>
        <taxon>Dothideomycetes</taxon>
        <taxon>Pleosporomycetidae</taxon>
        <taxon>Pleosporales</taxon>
        <taxon>Massarineae</taxon>
        <taxon>Trematosphaeriaceae</taxon>
        <taxon>Trematosphaeria</taxon>
    </lineage>
</organism>
<dbReference type="EMBL" id="ML987192">
    <property type="protein sequence ID" value="KAF2252157.1"/>
    <property type="molecule type" value="Genomic_DNA"/>
</dbReference>
<sequence length="1263" mass="140329">MAVAAVQTAMNLEDEKSIHPFFSKPPRNHAPEPEPSAIETPTEPAQDDPDYEQAEIGVQTSRGRKKRSRKPGASNKNKDGGSGRSQPSLDSFTRRPNVDTVNGGTTANAQNVSAGLSLEVDPNRDRRKRRKTRSPRPSLDEATDSDIAQAPEAMDWHQQLQIEAEKGANENDSASALRATEDTMNQPIHQAEDLAHSRTPSRVNEPESANAPASTDRAFKSAQKNTPKKLLKVNKNGKLLSSPPAKPEPETNSPKKRRGRKASKNKAPPTVTIIKYGSDDASRFAIGRKIEDILSGSKPALRPIPPKKVPPKPAEPPKPTHPFFLGKPAQKQVEARPAKPTSETRSSPSPRALKKSAVTPGKLRAESRSYQSPVSMPVFGAVPGSNRTPKHAGMGEAPWPSKETAHVRNLDSDSSVASLTPTSQRHLLKIRKMKNRIPTIPQDEDLMSRLAQQLRPSIHLKNVLAESDFEPPKDVRLPTRSLATGINIQEQVRSQVQAQLPHGSEQDSGEAATHPAIRELFSEIEHTLTPFDLGRCEIHSWAQKYAPKSASHVLQAGEEAMVLHDWLKSLTVMAVEGKHKGSKSGSAMEVKRPPKKKRKKDEDDFIVDSDEDVDEDMIELSDLGGCENIIQCSASMRSLRRPQWSRNKNVVLISGPHGCGKSATVYAVAKELGFEVFEINSGSRRSGRDIQDKVGDMTANHLVNHRRDETTATQDAAQTDDTDNERMSNALRRDLESGRQGTMTSFFKTNGTANSKPKAKAKAQEPKKAITSAQAALSIAQPQRKSQKQSLILFEEADILFEEDQQFWAQVTKLAAQSKRPIVITCNNETLIPVNELPLGAIFRLSPPPLDLATDYMLVLAGREGHVLRRDAVSNLYMSKDHDLRASITELNLWCQMAVGDRKGGLEWIYQRWPPGKDVDEHGRLLRIASRGTYQPGMGWLSHNTFSASGNACFDKEQELLKETWVDWGIDPCEWNDHRERTQSPMDVSQDVHSSSLEDLERLEAVSDSISAADIYCRVDMPFYERYYEPTDPCLPSMPDKERLNYTLAAPVIQTDHFLDFTDFDRNIFIQSHLLIQRTYGGREASVTESKRNIPATEEGFTRAILQHKEAQQRKHSLSRPNFSEAFDPLAYLPDTVPAMNSSYNLTASSFDRTFRIVVEDLGPYVRSIVAHELVLEAQRIRLGNLLSEGGRGKRQRTTRAARVALEGGKRETKRRERWFGKHLNRTLVMATAGRNWTGMGSGAEEAEMSSRTGESLSGAQEE</sequence>
<keyword evidence="4" id="KW-1185">Reference proteome</keyword>
<feature type="compositionally biased region" description="Polar residues" evidence="1">
    <location>
        <begin position="99"/>
        <end position="114"/>
    </location>
</feature>
<feature type="region of interest" description="Disordered" evidence="1">
    <location>
        <begin position="705"/>
        <end position="764"/>
    </location>
</feature>
<feature type="compositionally biased region" description="Low complexity" evidence="1">
    <location>
        <begin position="340"/>
        <end position="351"/>
    </location>
</feature>
<dbReference type="Gene3D" id="3.40.50.300">
    <property type="entry name" value="P-loop containing nucleotide triphosphate hydrolases"/>
    <property type="match status" value="1"/>
</dbReference>
<feature type="compositionally biased region" description="Basic residues" evidence="1">
    <location>
        <begin position="125"/>
        <end position="134"/>
    </location>
</feature>
<dbReference type="OrthoDB" id="9996895at2759"/>
<dbReference type="InterPro" id="IPR003959">
    <property type="entry name" value="ATPase_AAA_core"/>
</dbReference>
<dbReference type="GeneID" id="54578118"/>
<dbReference type="RefSeq" id="XP_033687161.1">
    <property type="nucleotide sequence ID" value="XM_033824788.1"/>
</dbReference>
<evidence type="ECO:0000256" key="1">
    <source>
        <dbReference type="SAM" id="MobiDB-lite"/>
    </source>
</evidence>
<dbReference type="PANTHER" id="PTHR23389:SF21">
    <property type="entry name" value="ATPASE FAMILY AAA DOMAIN-CONTAINING PROTEIN 5"/>
    <property type="match status" value="1"/>
</dbReference>
<dbReference type="SUPFAM" id="SSF52540">
    <property type="entry name" value="P-loop containing nucleoside triphosphate hydrolases"/>
    <property type="match status" value="1"/>
</dbReference>
<feature type="region of interest" description="Disordered" evidence="1">
    <location>
        <begin position="293"/>
        <end position="376"/>
    </location>
</feature>
<feature type="domain" description="AAA+ ATPase" evidence="2">
    <location>
        <begin position="647"/>
        <end position="858"/>
    </location>
</feature>
<dbReference type="Proteomes" id="UP000800094">
    <property type="component" value="Unassembled WGS sequence"/>
</dbReference>
<evidence type="ECO:0000313" key="4">
    <source>
        <dbReference type="Proteomes" id="UP000800094"/>
    </source>
</evidence>
<feature type="compositionally biased region" description="Polar residues" evidence="1">
    <location>
        <begin position="739"/>
        <end position="755"/>
    </location>
</feature>
<feature type="region of interest" description="Disordered" evidence="1">
    <location>
        <begin position="1"/>
        <end position="279"/>
    </location>
</feature>
<dbReference type="AlphaFoldDB" id="A0A6A6IPJ0"/>
<dbReference type="InterPro" id="IPR027417">
    <property type="entry name" value="P-loop_NTPase"/>
</dbReference>
<dbReference type="SMART" id="SM00382">
    <property type="entry name" value="AAA"/>
    <property type="match status" value="1"/>
</dbReference>
<dbReference type="GO" id="GO:0005634">
    <property type="term" value="C:nucleus"/>
    <property type="evidence" value="ECO:0007669"/>
    <property type="project" value="TreeGrafter"/>
</dbReference>
<dbReference type="PANTHER" id="PTHR23389">
    <property type="entry name" value="CHROMOSOME TRANSMISSION FIDELITY FACTOR 18"/>
    <property type="match status" value="1"/>
</dbReference>
<name>A0A6A6IPJ0_9PLEO</name>
<keyword evidence="3" id="KW-0378">Hydrolase</keyword>
<dbReference type="GO" id="GO:0003677">
    <property type="term" value="F:DNA binding"/>
    <property type="evidence" value="ECO:0007669"/>
    <property type="project" value="TreeGrafter"/>
</dbReference>
<gene>
    <name evidence="3" type="ORF">BU26DRAFT_452295</name>
</gene>
<feature type="region of interest" description="Disordered" evidence="1">
    <location>
        <begin position="1236"/>
        <end position="1263"/>
    </location>
</feature>
<dbReference type="InterPro" id="IPR003593">
    <property type="entry name" value="AAA+_ATPase"/>
</dbReference>
<evidence type="ECO:0000313" key="3">
    <source>
        <dbReference type="EMBL" id="KAF2252157.1"/>
    </source>
</evidence>